<organism evidence="1 2">
    <name type="scientific">Variovorax paradoxus</name>
    <dbReference type="NCBI Taxonomy" id="34073"/>
    <lineage>
        <taxon>Bacteria</taxon>
        <taxon>Pseudomonadati</taxon>
        <taxon>Pseudomonadota</taxon>
        <taxon>Betaproteobacteria</taxon>
        <taxon>Burkholderiales</taxon>
        <taxon>Comamonadaceae</taxon>
        <taxon>Variovorax</taxon>
    </lineage>
</organism>
<gene>
    <name evidence="1" type="ORF">DI563_32710</name>
</gene>
<dbReference type="EMBL" id="QFPP01000947">
    <property type="protein sequence ID" value="PZQ54458.1"/>
    <property type="molecule type" value="Genomic_DNA"/>
</dbReference>
<accession>A0A2W5NPR2</accession>
<name>A0A2W5NPR2_VARPD</name>
<proteinExistence type="predicted"/>
<evidence type="ECO:0000313" key="2">
    <source>
        <dbReference type="Proteomes" id="UP000249135"/>
    </source>
</evidence>
<comment type="caution">
    <text evidence="1">The sequence shown here is derived from an EMBL/GenBank/DDBJ whole genome shotgun (WGS) entry which is preliminary data.</text>
</comment>
<sequence length="76" mass="7752">MSGWYIGNILFGGLIGMIGVDPAPGGMYVFPNSVTGSLDASAPAKSSSLPATLMIVAIDALSEEQMRGARLVATAH</sequence>
<dbReference type="Proteomes" id="UP000249135">
    <property type="component" value="Unassembled WGS sequence"/>
</dbReference>
<reference evidence="1 2" key="1">
    <citation type="submission" date="2017-08" db="EMBL/GenBank/DDBJ databases">
        <title>Infants hospitalized years apart are colonized by the same room-sourced microbial strains.</title>
        <authorList>
            <person name="Brooks B."/>
            <person name="Olm M.R."/>
            <person name="Firek B.A."/>
            <person name="Baker R."/>
            <person name="Thomas B.C."/>
            <person name="Morowitz M.J."/>
            <person name="Banfield J.F."/>
        </authorList>
    </citation>
    <scope>NUCLEOTIDE SEQUENCE [LARGE SCALE GENOMIC DNA]</scope>
    <source>
        <strain evidence="1">S2_005_003_R2_41</strain>
    </source>
</reference>
<dbReference type="AlphaFoldDB" id="A0A2W5NPR2"/>
<protein>
    <submittedName>
        <fullName evidence="1">Uncharacterized protein</fullName>
    </submittedName>
</protein>
<evidence type="ECO:0000313" key="1">
    <source>
        <dbReference type="EMBL" id="PZQ54458.1"/>
    </source>
</evidence>